<feature type="region of interest" description="Disordered" evidence="1">
    <location>
        <begin position="156"/>
        <end position="175"/>
    </location>
</feature>
<dbReference type="SUPFAM" id="SSF110997">
    <property type="entry name" value="Sporulation related repeat"/>
    <property type="match status" value="1"/>
</dbReference>
<evidence type="ECO:0000259" key="3">
    <source>
        <dbReference type="PROSITE" id="PS51724"/>
    </source>
</evidence>
<keyword evidence="2" id="KW-1133">Transmembrane helix</keyword>
<keyword evidence="2" id="KW-0472">Membrane</keyword>
<comment type="caution">
    <text evidence="4">The sequence shown here is derived from an EMBL/GenBank/DDBJ whole genome shotgun (WGS) entry which is preliminary data.</text>
</comment>
<keyword evidence="5" id="KW-1185">Reference proteome</keyword>
<dbReference type="Proteomes" id="UP001589758">
    <property type="component" value="Unassembled WGS sequence"/>
</dbReference>
<dbReference type="EMBL" id="JBHLXE010000108">
    <property type="protein sequence ID" value="MFC0180735.1"/>
    <property type="molecule type" value="Genomic_DNA"/>
</dbReference>
<feature type="compositionally biased region" description="Polar residues" evidence="1">
    <location>
        <begin position="287"/>
        <end position="309"/>
    </location>
</feature>
<dbReference type="Gene3D" id="3.30.70.1070">
    <property type="entry name" value="Sporulation related repeat"/>
    <property type="match status" value="1"/>
</dbReference>
<feature type="region of interest" description="Disordered" evidence="1">
    <location>
        <begin position="287"/>
        <end position="330"/>
    </location>
</feature>
<dbReference type="InterPro" id="IPR036680">
    <property type="entry name" value="SPOR-like_sf"/>
</dbReference>
<protein>
    <submittedName>
        <fullName evidence="4">SPOR domain-containing protein</fullName>
    </submittedName>
</protein>
<feature type="transmembrane region" description="Helical" evidence="2">
    <location>
        <begin position="26"/>
        <end position="48"/>
    </location>
</feature>
<reference evidence="4 5" key="1">
    <citation type="submission" date="2024-09" db="EMBL/GenBank/DDBJ databases">
        <authorList>
            <person name="Sun Q."/>
            <person name="Mori K."/>
        </authorList>
    </citation>
    <scope>NUCLEOTIDE SEQUENCE [LARGE SCALE GENOMIC DNA]</scope>
    <source>
        <strain evidence="4 5">CCM 8545</strain>
    </source>
</reference>
<dbReference type="RefSeq" id="WP_385877861.1">
    <property type="nucleotide sequence ID" value="NZ_JBHLXE010000108.1"/>
</dbReference>
<evidence type="ECO:0000313" key="5">
    <source>
        <dbReference type="Proteomes" id="UP001589758"/>
    </source>
</evidence>
<feature type="compositionally biased region" description="Low complexity" evidence="1">
    <location>
        <begin position="310"/>
        <end position="323"/>
    </location>
</feature>
<gene>
    <name evidence="4" type="ORF">ACFFIT_11700</name>
</gene>
<dbReference type="PROSITE" id="PS51724">
    <property type="entry name" value="SPOR"/>
    <property type="match status" value="1"/>
</dbReference>
<dbReference type="InterPro" id="IPR007730">
    <property type="entry name" value="SPOR-like_dom"/>
</dbReference>
<feature type="compositionally biased region" description="Polar residues" evidence="1">
    <location>
        <begin position="213"/>
        <end position="240"/>
    </location>
</feature>
<feature type="domain" description="SPOR" evidence="3">
    <location>
        <begin position="340"/>
        <end position="417"/>
    </location>
</feature>
<feature type="region of interest" description="Disordered" evidence="1">
    <location>
        <begin position="213"/>
        <end position="241"/>
    </location>
</feature>
<sequence length="419" mass="46152">MEQMEFEQKIRINRLGNKKKKSHVKLYVYLIALFLLLTVISVGTWFLMQDSKPMNEVQEMPLELSLDIPEVVTSDDNQIANNQSNDNLTSEKIINQTIQSNLPLIYANNEPPLIDGVDPNNPQVSPKGVENNVKKQPNEASSLVTQGVKTTLPTVATQTTSDRNKQTPSTPETNITRQVITPNTKTTVIQTTPAVELNTQAVQISPNVNSTTVIKQSSSAQGKSTNPSQVQSNNTRSTPILQPETAIVKQENNTVIAQQLQQQLNQQAEIPQNKPAVEPVPNISQKNQQLPAQKTTPKLQTNHSTPQIDSSKAQKPAAKSTQKQTKKTEQMYSKPVKINNGRGGNYTIQVASAASPEGLRKLAVSQNLITARVIETTNNGSRWYVLVTGHYASAQEAKNAIQTLPSKIQANHPWVRKSP</sequence>
<keyword evidence="2" id="KW-0812">Transmembrane</keyword>
<proteinExistence type="predicted"/>
<name>A0ABV6CCL7_9GAMM</name>
<evidence type="ECO:0000313" key="4">
    <source>
        <dbReference type="EMBL" id="MFC0180735.1"/>
    </source>
</evidence>
<evidence type="ECO:0000256" key="1">
    <source>
        <dbReference type="SAM" id="MobiDB-lite"/>
    </source>
</evidence>
<accession>A0ABV6CCL7</accession>
<dbReference type="Pfam" id="PF05036">
    <property type="entry name" value="SPOR"/>
    <property type="match status" value="1"/>
</dbReference>
<evidence type="ECO:0000256" key="2">
    <source>
        <dbReference type="SAM" id="Phobius"/>
    </source>
</evidence>
<organism evidence="4 5">
    <name type="scientific">Thorsellia kenyensis</name>
    <dbReference type="NCBI Taxonomy" id="1549888"/>
    <lineage>
        <taxon>Bacteria</taxon>
        <taxon>Pseudomonadati</taxon>
        <taxon>Pseudomonadota</taxon>
        <taxon>Gammaproteobacteria</taxon>
        <taxon>Enterobacterales</taxon>
        <taxon>Thorselliaceae</taxon>
        <taxon>Thorsellia</taxon>
    </lineage>
</organism>